<dbReference type="Proteomes" id="UP000248405">
    <property type="component" value="Unassembled WGS sequence"/>
</dbReference>
<organism evidence="1 2">
    <name type="scientific">Aspergillus vadensis (strain CBS 113365 / IMI 142717 / IBT 24658)</name>
    <dbReference type="NCBI Taxonomy" id="1448311"/>
    <lineage>
        <taxon>Eukaryota</taxon>
        <taxon>Fungi</taxon>
        <taxon>Dikarya</taxon>
        <taxon>Ascomycota</taxon>
        <taxon>Pezizomycotina</taxon>
        <taxon>Eurotiomycetes</taxon>
        <taxon>Eurotiomycetidae</taxon>
        <taxon>Eurotiales</taxon>
        <taxon>Aspergillaceae</taxon>
        <taxon>Aspergillus</taxon>
        <taxon>Aspergillus subgen. Circumdati</taxon>
    </lineage>
</organism>
<keyword evidence="2" id="KW-1185">Reference proteome</keyword>
<accession>A0A319CD55</accession>
<dbReference type="EMBL" id="KZ821634">
    <property type="protein sequence ID" value="PYH66312.1"/>
    <property type="molecule type" value="Genomic_DNA"/>
</dbReference>
<protein>
    <submittedName>
        <fullName evidence="1">Uncharacterized protein</fullName>
    </submittedName>
</protein>
<dbReference type="AlphaFoldDB" id="A0A319CD55"/>
<name>A0A319CD55_ASPVC</name>
<dbReference type="GeneID" id="37214812"/>
<gene>
    <name evidence="1" type="ORF">BO88DRAFT_445539</name>
</gene>
<dbReference type="OrthoDB" id="10467520at2759"/>
<proteinExistence type="predicted"/>
<reference evidence="1" key="1">
    <citation type="submission" date="2016-12" db="EMBL/GenBank/DDBJ databases">
        <title>The genomes of Aspergillus section Nigri reveals drivers in fungal speciation.</title>
        <authorList>
            <consortium name="DOE Joint Genome Institute"/>
            <person name="Vesth T.C."/>
            <person name="Nybo J."/>
            <person name="Theobald S."/>
            <person name="Brandl J."/>
            <person name="Frisvad J.C."/>
            <person name="Nielsen K.F."/>
            <person name="Lyhne E.K."/>
            <person name="Kogle M.E."/>
            <person name="Kuo A."/>
            <person name="Riley R."/>
            <person name="Clum A."/>
            <person name="Nolan M."/>
            <person name="Lipzen A."/>
            <person name="Salamov A."/>
            <person name="Henrissat B."/>
            <person name="Wiebenga A."/>
            <person name="De Vries R.P."/>
            <person name="Grigoriev I.V."/>
            <person name="Mortensen U.H."/>
            <person name="Andersen M.R."/>
            <person name="Baker S.E."/>
        </authorList>
    </citation>
    <scope>NUCLEOTIDE SEQUENCE [LARGE SCALE GENOMIC DNA]</scope>
    <source>
        <strain evidence="1">CBS 113365</strain>
    </source>
</reference>
<evidence type="ECO:0000313" key="2">
    <source>
        <dbReference type="Proteomes" id="UP000248405"/>
    </source>
</evidence>
<dbReference type="RefSeq" id="XP_025560106.1">
    <property type="nucleotide sequence ID" value="XM_025710220.1"/>
</dbReference>
<evidence type="ECO:0000313" key="1">
    <source>
        <dbReference type="EMBL" id="PYH66312.1"/>
    </source>
</evidence>
<sequence>MDCAGVSMLCQEPKSGKCRKHSGKCEGCRSLDWRCWAEGEVLHIINLGNIGHDKSHHFPSNGCTALQTEVIRPHLKANPAGACFCPKVGCWRGGFTIVSGEVFYNKNTITARPRHFYIAMCRDYSFQHGCARSNTDAGSHIQLLIRPRLIVVERDRDLVGSALLAFLPRFALTYRGCLRGGSPSLGNFENGSRVQKRNIPVKKPDHPRLNPQLVTERVAFSVVITLDLADWGLNPWVRFNSRIDFKCRLQRFWQHGTRRCNSGCLVTILQPPPAPRFLHSTYFWTSARTFPQAASTMVGHIDDHHSEESPLGGHWTCCFIVRVVRSPLPPFLRSENGPAIVTKWTNPQASIVPSQGTLEGEGSDPPRQTNLSDSLLYWIKGNSNTDLEAQEKHANRTFRLLLAYSAWMGLDLLSSIDGPVPRLRPIVAELCKSTSLSGYHYRGRNPLRHRSLYIADRQPSIIDSGHWSLQNPKPQCG</sequence>